<name>A0ABR8X4C2_9MICO</name>
<comment type="caution">
    <text evidence="3">The sequence shown here is derived from an EMBL/GenBank/DDBJ whole genome shotgun (WGS) entry which is preliminary data.</text>
</comment>
<dbReference type="PANTHER" id="PTHR30032">
    <property type="entry name" value="N-ACETYLMURAMOYL-L-ALANINE AMIDASE-RELATED"/>
    <property type="match status" value="1"/>
</dbReference>
<feature type="chain" id="PRO_5046619479" evidence="2">
    <location>
        <begin position="22"/>
        <end position="613"/>
    </location>
</feature>
<feature type="compositionally biased region" description="Low complexity" evidence="1">
    <location>
        <begin position="30"/>
        <end position="80"/>
    </location>
</feature>
<gene>
    <name evidence="3" type="ORF">H9622_09145</name>
</gene>
<keyword evidence="2" id="KW-0732">Signal</keyword>
<reference evidence="3 4" key="1">
    <citation type="submission" date="2020-08" db="EMBL/GenBank/DDBJ databases">
        <title>A Genomic Blueprint of the Chicken Gut Microbiome.</title>
        <authorList>
            <person name="Gilroy R."/>
            <person name="Ravi A."/>
            <person name="Getino M."/>
            <person name="Pursley I."/>
            <person name="Horton D.L."/>
            <person name="Alikhan N.-F."/>
            <person name="Baker D."/>
            <person name="Gharbi K."/>
            <person name="Hall N."/>
            <person name="Watson M."/>
            <person name="Adriaenssens E.M."/>
            <person name="Foster-Nyarko E."/>
            <person name="Jarju S."/>
            <person name="Secka A."/>
            <person name="Antonio M."/>
            <person name="Oren A."/>
            <person name="Chaudhuri R."/>
            <person name="La Ragione R.M."/>
            <person name="Hildebrand F."/>
            <person name="Pallen M.J."/>
        </authorList>
    </citation>
    <scope>NUCLEOTIDE SEQUENCE [LARGE SCALE GENOMIC DNA]</scope>
    <source>
        <strain evidence="3 4">Sa1CUA4</strain>
    </source>
</reference>
<feature type="signal peptide" evidence="2">
    <location>
        <begin position="1"/>
        <end position="21"/>
    </location>
</feature>
<keyword evidence="4" id="KW-1185">Reference proteome</keyword>
<accession>A0ABR8X4C2</accession>
<dbReference type="Gene3D" id="3.40.50.12090">
    <property type="match status" value="1"/>
</dbReference>
<organism evidence="3 4">
    <name type="scientific">Microbacterium gallinarum</name>
    <dbReference type="NCBI Taxonomy" id="2762209"/>
    <lineage>
        <taxon>Bacteria</taxon>
        <taxon>Bacillati</taxon>
        <taxon>Actinomycetota</taxon>
        <taxon>Actinomycetes</taxon>
        <taxon>Micrococcales</taxon>
        <taxon>Microbacteriaceae</taxon>
        <taxon>Microbacterium</taxon>
    </lineage>
</organism>
<dbReference type="PANTHER" id="PTHR30032:SF4">
    <property type="entry name" value="AMIDASE ENHANCER"/>
    <property type="match status" value="1"/>
</dbReference>
<dbReference type="InterPro" id="IPR007253">
    <property type="entry name" value="Cell_wall-bd_2"/>
</dbReference>
<dbReference type="RefSeq" id="WP_191766066.1">
    <property type="nucleotide sequence ID" value="NZ_JACSPM010000002.1"/>
</dbReference>
<evidence type="ECO:0000313" key="4">
    <source>
        <dbReference type="Proteomes" id="UP000602532"/>
    </source>
</evidence>
<dbReference type="EMBL" id="JACSPM010000002">
    <property type="protein sequence ID" value="MBD8023756.1"/>
    <property type="molecule type" value="Genomic_DNA"/>
</dbReference>
<proteinExistence type="predicted"/>
<evidence type="ECO:0000256" key="1">
    <source>
        <dbReference type="SAM" id="MobiDB-lite"/>
    </source>
</evidence>
<dbReference type="Pfam" id="PF04122">
    <property type="entry name" value="CW_binding_2"/>
    <property type="match status" value="3"/>
</dbReference>
<protein>
    <submittedName>
        <fullName evidence="3">Cell wall-binding repeat-containing protein</fullName>
    </submittedName>
</protein>
<dbReference type="InterPro" id="IPR051922">
    <property type="entry name" value="Bact_Sporulation_Assoc"/>
</dbReference>
<evidence type="ECO:0000313" key="3">
    <source>
        <dbReference type="EMBL" id="MBD8023756.1"/>
    </source>
</evidence>
<dbReference type="Proteomes" id="UP000602532">
    <property type="component" value="Unassembled WGS sequence"/>
</dbReference>
<evidence type="ECO:0000256" key="2">
    <source>
        <dbReference type="SAM" id="SignalP"/>
    </source>
</evidence>
<sequence length="613" mass="63511">MTAIVATLAALTLAFTSAVPAASAAAATAPTSSAATAPTSSAASAPTSRAASASTSPAANATAPTSPAANTRTSPATTATHADASQTPAQQARALQSEATQAETTTHTLTVHTADDLGNPIVPGPPGRISLVAFGGPEPVYTSRTWYRGSMAHTFVVESGTEYTVLVSDWEGDYASGYLGSVPGIDRAQRFTPTADLEVTVVMPRAVTVKGRIAAASGVVASHRIAQVWSFDPVTKAPMGWNNAIAAPDGTYEVDGLWPGELRVAFLNDSGFESAAAYEYYPSVAERGDAQLLPATPGEVLEGIDGMLRPWSFLPARRVSGPDRYATALSVSSSKFTSADVAFIAGGMAWPDALSAAPAAATMDAPLLLTPRESVAPGLLDELRRLGVSRILIAGGEGAVSKAVATRLATVAPVERLAGADRYATSRTIVDFAFGDYSRGYLATGRDFPDALSAAAFDDRFVLLVPSVHEGGFDAGLRDFLYERGMTVGIVGGTEVLDDSYQRLADYLSGWSNGGIRYAGQDRFETNRLLHGPVANVLKDTDYAYVASGFGFADALAVAPVAAAEGAPLYLARPTCVDAPLRTHMQQSHLRRPILVGGAGALSDAVGSMTACR</sequence>
<feature type="region of interest" description="Disordered" evidence="1">
    <location>
        <begin position="30"/>
        <end position="105"/>
    </location>
</feature>
<feature type="compositionally biased region" description="Low complexity" evidence="1">
    <location>
        <begin position="94"/>
        <end position="105"/>
    </location>
</feature>